<sequence length="57" mass="6405">MTSVRQYNSRLEAHPFSRAATVRMVRFEVEITATDPALASLRAAKFATSVRNSFDTE</sequence>
<evidence type="ECO:0000313" key="2">
    <source>
        <dbReference type="Proteomes" id="UP000258613"/>
    </source>
</evidence>
<dbReference type="Proteomes" id="UP000258613">
    <property type="component" value="Chromosome"/>
</dbReference>
<dbReference type="KEGG" id="nag:AArcMg_0867"/>
<accession>A0A346PMZ3</accession>
<name>A0A346PMZ3_9EURY</name>
<organism evidence="1 2">
    <name type="scientific">Natrarchaeobaculum sulfurireducens</name>
    <dbReference type="NCBI Taxonomy" id="2044521"/>
    <lineage>
        <taxon>Archaea</taxon>
        <taxon>Methanobacteriati</taxon>
        <taxon>Methanobacteriota</taxon>
        <taxon>Stenosarchaea group</taxon>
        <taxon>Halobacteria</taxon>
        <taxon>Halobacteriales</taxon>
        <taxon>Natrialbaceae</taxon>
        <taxon>Natrarchaeobaculum</taxon>
    </lineage>
</organism>
<evidence type="ECO:0000313" key="1">
    <source>
        <dbReference type="EMBL" id="AXR80888.1"/>
    </source>
</evidence>
<reference evidence="2" key="1">
    <citation type="submission" date="2018-02" db="EMBL/GenBank/DDBJ databases">
        <title>Phenotypic and genomic properties of facultatively anaerobic sulfur-reducing natronoarchaea from hypersaline soda lakes.</title>
        <authorList>
            <person name="Sorokin D.Y."/>
            <person name="Kublanov I.V."/>
            <person name="Roman P."/>
            <person name="Sinninghe Damste J.S."/>
            <person name="Golyshin P.N."/>
            <person name="Rojo D."/>
            <person name="Ciordia S."/>
            <person name="Mena M.D.C."/>
            <person name="Ferrer M."/>
            <person name="Messina E."/>
            <person name="Smedile F."/>
            <person name="La Spada G."/>
            <person name="La Cono V."/>
            <person name="Yakimov M.M."/>
        </authorList>
    </citation>
    <scope>NUCLEOTIDE SEQUENCE [LARGE SCALE GENOMIC DNA]</scope>
    <source>
        <strain evidence="2">AArc-Mg</strain>
    </source>
</reference>
<dbReference type="EMBL" id="CP027033">
    <property type="protein sequence ID" value="AXR80888.1"/>
    <property type="molecule type" value="Genomic_DNA"/>
</dbReference>
<gene>
    <name evidence="1" type="ORF">AArcMg_0867</name>
</gene>
<dbReference type="AlphaFoldDB" id="A0A346PMZ3"/>
<keyword evidence="2" id="KW-1185">Reference proteome</keyword>
<protein>
    <submittedName>
        <fullName evidence="1">Uncharacterized protein</fullName>
    </submittedName>
</protein>
<proteinExistence type="predicted"/>